<proteinExistence type="inferred from homology"/>
<protein>
    <recommendedName>
        <fullName evidence="8">FAD-binding PCMH-type domain-containing protein</fullName>
    </recommendedName>
</protein>
<keyword evidence="3" id="KW-0285">Flavoprotein</keyword>
<dbReference type="InterPro" id="IPR016166">
    <property type="entry name" value="FAD-bd_PCMH"/>
</dbReference>
<dbReference type="AlphaFoldDB" id="A0AAD6F0X6"/>
<feature type="chain" id="PRO_5041946776" description="FAD-binding PCMH-type domain-containing protein" evidence="7">
    <location>
        <begin position="32"/>
        <end position="545"/>
    </location>
</feature>
<comment type="cofactor">
    <cofactor evidence="1">
        <name>FAD</name>
        <dbReference type="ChEBI" id="CHEBI:57692"/>
    </cofactor>
</comment>
<comment type="caution">
    <text evidence="9">The sequence shown here is derived from an EMBL/GenBank/DDBJ whole genome shotgun (WGS) entry which is preliminary data.</text>
</comment>
<evidence type="ECO:0000256" key="3">
    <source>
        <dbReference type="ARBA" id="ARBA00022630"/>
    </source>
</evidence>
<dbReference type="PANTHER" id="PTHR32448">
    <property type="entry name" value="OS08G0158400 PROTEIN"/>
    <property type="match status" value="1"/>
</dbReference>
<name>A0AAD6F0X6_9POAL</name>
<keyword evidence="5" id="KW-0274">FAD</keyword>
<dbReference type="GO" id="GO:0071949">
    <property type="term" value="F:FAD binding"/>
    <property type="evidence" value="ECO:0007669"/>
    <property type="project" value="InterPro"/>
</dbReference>
<evidence type="ECO:0000259" key="8">
    <source>
        <dbReference type="PROSITE" id="PS51387"/>
    </source>
</evidence>
<dbReference type="PROSITE" id="PS51387">
    <property type="entry name" value="FAD_PCMH"/>
    <property type="match status" value="1"/>
</dbReference>
<dbReference type="GO" id="GO:0016491">
    <property type="term" value="F:oxidoreductase activity"/>
    <property type="evidence" value="ECO:0007669"/>
    <property type="project" value="InterPro"/>
</dbReference>
<reference evidence="9 10" key="1">
    <citation type="journal article" date="2022" name="Cell">
        <title>Repeat-based holocentromeres influence genome architecture and karyotype evolution.</title>
        <authorList>
            <person name="Hofstatter P.G."/>
            <person name="Thangavel G."/>
            <person name="Lux T."/>
            <person name="Neumann P."/>
            <person name="Vondrak T."/>
            <person name="Novak P."/>
            <person name="Zhang M."/>
            <person name="Costa L."/>
            <person name="Castellani M."/>
            <person name="Scott A."/>
            <person name="Toegelov H."/>
            <person name="Fuchs J."/>
            <person name="Mata-Sucre Y."/>
            <person name="Dias Y."/>
            <person name="Vanzela A.L.L."/>
            <person name="Huettel B."/>
            <person name="Almeida C.C.S."/>
            <person name="Simkova H."/>
            <person name="Souza G."/>
            <person name="Pedrosa-Harand A."/>
            <person name="Macas J."/>
            <person name="Mayer K.F.X."/>
            <person name="Houben A."/>
            <person name="Marques A."/>
        </authorList>
    </citation>
    <scope>NUCLEOTIDE SEQUENCE [LARGE SCALE GENOMIC DNA]</scope>
    <source>
        <strain evidence="9">RhyTen1mFocal</strain>
    </source>
</reference>
<evidence type="ECO:0000256" key="7">
    <source>
        <dbReference type="SAM" id="SignalP"/>
    </source>
</evidence>
<evidence type="ECO:0000256" key="6">
    <source>
        <dbReference type="ARBA" id="ARBA00023180"/>
    </source>
</evidence>
<dbReference type="InterPro" id="IPR036318">
    <property type="entry name" value="FAD-bd_PCMH-like_sf"/>
</dbReference>
<dbReference type="InterPro" id="IPR016167">
    <property type="entry name" value="FAD-bd_PCMH_sub1"/>
</dbReference>
<feature type="signal peptide" evidence="7">
    <location>
        <begin position="1"/>
        <end position="31"/>
    </location>
</feature>
<evidence type="ECO:0000313" key="9">
    <source>
        <dbReference type="EMBL" id="KAJ3708354.1"/>
    </source>
</evidence>
<evidence type="ECO:0000313" key="10">
    <source>
        <dbReference type="Proteomes" id="UP001210211"/>
    </source>
</evidence>
<evidence type="ECO:0000256" key="2">
    <source>
        <dbReference type="ARBA" id="ARBA00005466"/>
    </source>
</evidence>
<keyword evidence="6" id="KW-0325">Glycoprotein</keyword>
<accession>A0AAD6F0X6</accession>
<dbReference type="EMBL" id="JAMRDG010000001">
    <property type="protein sequence ID" value="KAJ3708354.1"/>
    <property type="molecule type" value="Genomic_DNA"/>
</dbReference>
<dbReference type="Proteomes" id="UP001210211">
    <property type="component" value="Unassembled WGS sequence"/>
</dbReference>
<dbReference type="InterPro" id="IPR012951">
    <property type="entry name" value="BBE"/>
</dbReference>
<feature type="domain" description="FAD-binding PCMH-type" evidence="8">
    <location>
        <begin position="85"/>
        <end position="260"/>
    </location>
</feature>
<dbReference type="InterPro" id="IPR016169">
    <property type="entry name" value="FAD-bd_PCMH_sub2"/>
</dbReference>
<dbReference type="Gene3D" id="3.40.462.20">
    <property type="match status" value="1"/>
</dbReference>
<gene>
    <name evidence="9" type="ORF">LUZ61_012059</name>
</gene>
<evidence type="ECO:0000256" key="1">
    <source>
        <dbReference type="ARBA" id="ARBA00001974"/>
    </source>
</evidence>
<evidence type="ECO:0000256" key="4">
    <source>
        <dbReference type="ARBA" id="ARBA00022729"/>
    </source>
</evidence>
<organism evidence="9 10">
    <name type="scientific">Rhynchospora tenuis</name>
    <dbReference type="NCBI Taxonomy" id="198213"/>
    <lineage>
        <taxon>Eukaryota</taxon>
        <taxon>Viridiplantae</taxon>
        <taxon>Streptophyta</taxon>
        <taxon>Embryophyta</taxon>
        <taxon>Tracheophyta</taxon>
        <taxon>Spermatophyta</taxon>
        <taxon>Magnoliopsida</taxon>
        <taxon>Liliopsida</taxon>
        <taxon>Poales</taxon>
        <taxon>Cyperaceae</taxon>
        <taxon>Cyperoideae</taxon>
        <taxon>Rhynchosporeae</taxon>
        <taxon>Rhynchospora</taxon>
    </lineage>
</organism>
<sequence length="545" mass="61546">MKKKPWRMDTLLPPGFVFLISILLFLNPSNASQIINKCSNATSEPFIQCLLANSIPHSLLYTQGTTSYSTLLEFSIRNQRFNTTNTPKPLAIITPTIESHVSAIIGCCKMNNIESRVLSGGHDYEGLSYVALGTPFVIINMQNMSSIDVNTNDNTAWVQAGATVGELYYHIAEKSKTLGFPAGLCPTVGVGGHLSGGGIGTMMRKYGLASDNIIDARLVNAEGKILDRESMGEDLFWAIRGGGGASFGIILAYKIELVQVPSKLTIFAKSFNFSQHSSLVKIVSQWQDVSYRLDIRLFIRQFIQVSSDSKGNRILQVKFESLFLGETEELLSIMHKKFPLLDLQVQDCQEMSWIETVQYFAGYTNGEPLSALLERKSQFGYSFKAKSDYLTSLIPEFGWKRIWDDLLRSNATVLMIIDPLGGKMDEISESETPFPYRNGSLYNIQYLVAWVDGDQSVVNRYLDWIRGFYEFMKPYVSKNPRAAYLNYRDLDLGTSLNGDLSYFERTQWGKRYFKDNFRKLALVKLEVDPKNFFRSEQSVPPLNLY</sequence>
<dbReference type="InterPro" id="IPR006094">
    <property type="entry name" value="Oxid_FAD_bind_N"/>
</dbReference>
<comment type="similarity">
    <text evidence="2">Belongs to the oxygen-dependent FAD-linked oxidoreductase family.</text>
</comment>
<dbReference type="Gene3D" id="3.30.43.10">
    <property type="entry name" value="Uridine Diphospho-n-acetylenolpyruvylglucosamine Reductase, domain 2"/>
    <property type="match status" value="1"/>
</dbReference>
<dbReference type="Gene3D" id="3.30.465.10">
    <property type="match status" value="1"/>
</dbReference>
<keyword evidence="4 7" id="KW-0732">Signal</keyword>
<dbReference type="SUPFAM" id="SSF56176">
    <property type="entry name" value="FAD-binding/transporter-associated domain-like"/>
    <property type="match status" value="1"/>
</dbReference>
<dbReference type="Pfam" id="PF08031">
    <property type="entry name" value="BBE"/>
    <property type="match status" value="1"/>
</dbReference>
<keyword evidence="10" id="KW-1185">Reference proteome</keyword>
<evidence type="ECO:0000256" key="5">
    <source>
        <dbReference type="ARBA" id="ARBA00022827"/>
    </source>
</evidence>
<dbReference type="Pfam" id="PF01565">
    <property type="entry name" value="FAD_binding_4"/>
    <property type="match status" value="1"/>
</dbReference>